<evidence type="ECO:0000313" key="4">
    <source>
        <dbReference type="Proteomes" id="UP001549047"/>
    </source>
</evidence>
<dbReference type="PROSITE" id="PS51257">
    <property type="entry name" value="PROKAR_LIPOPROTEIN"/>
    <property type="match status" value="1"/>
</dbReference>
<dbReference type="RefSeq" id="WP_354555418.1">
    <property type="nucleotide sequence ID" value="NZ_JBEPMB010000001.1"/>
</dbReference>
<dbReference type="Proteomes" id="UP001549047">
    <property type="component" value="Unassembled WGS sequence"/>
</dbReference>
<feature type="chain" id="PRO_5047222495" evidence="1">
    <location>
        <begin position="23"/>
        <end position="192"/>
    </location>
</feature>
<comment type="caution">
    <text evidence="3">The sequence shown here is derived from an EMBL/GenBank/DDBJ whole genome shotgun (WGS) entry which is preliminary data.</text>
</comment>
<dbReference type="InterPro" id="IPR005586">
    <property type="entry name" value="ABC_trans_aux"/>
</dbReference>
<feature type="domain" description="ABC-type transport auxiliary lipoprotein component" evidence="2">
    <location>
        <begin position="30"/>
        <end position="184"/>
    </location>
</feature>
<dbReference type="Pfam" id="PF03886">
    <property type="entry name" value="ABC_trans_aux"/>
    <property type="match status" value="1"/>
</dbReference>
<accession>A0ABV2IWM9</accession>
<evidence type="ECO:0000259" key="2">
    <source>
        <dbReference type="Pfam" id="PF03886"/>
    </source>
</evidence>
<name>A0ABV2IWM9_9HYPH</name>
<protein>
    <submittedName>
        <fullName evidence="3">Cholesterol transport system auxiliary component</fullName>
    </submittedName>
</protein>
<dbReference type="EMBL" id="JBEPMB010000001">
    <property type="protein sequence ID" value="MET3612891.1"/>
    <property type="molecule type" value="Genomic_DNA"/>
</dbReference>
<dbReference type="SUPFAM" id="SSF159594">
    <property type="entry name" value="XCC0632-like"/>
    <property type="match status" value="1"/>
</dbReference>
<evidence type="ECO:0000256" key="1">
    <source>
        <dbReference type="SAM" id="SignalP"/>
    </source>
</evidence>
<gene>
    <name evidence="3" type="ORF">ABID16_001196</name>
</gene>
<organism evidence="3 4">
    <name type="scientific">Rhizobium aquaticum</name>
    <dbReference type="NCBI Taxonomy" id="1549636"/>
    <lineage>
        <taxon>Bacteria</taxon>
        <taxon>Pseudomonadati</taxon>
        <taxon>Pseudomonadota</taxon>
        <taxon>Alphaproteobacteria</taxon>
        <taxon>Hyphomicrobiales</taxon>
        <taxon>Rhizobiaceae</taxon>
        <taxon>Rhizobium/Agrobacterium group</taxon>
        <taxon>Rhizobium</taxon>
    </lineage>
</organism>
<reference evidence="3 4" key="1">
    <citation type="submission" date="2024-06" db="EMBL/GenBank/DDBJ databases">
        <title>Genomic Encyclopedia of Type Strains, Phase IV (KMG-IV): sequencing the most valuable type-strain genomes for metagenomic binning, comparative biology and taxonomic classification.</title>
        <authorList>
            <person name="Goeker M."/>
        </authorList>
    </citation>
    <scope>NUCLEOTIDE SEQUENCE [LARGE SCALE GENOMIC DNA]</scope>
    <source>
        <strain evidence="3 4">DSM 29780</strain>
    </source>
</reference>
<keyword evidence="4" id="KW-1185">Reference proteome</keyword>
<feature type="signal peptide" evidence="1">
    <location>
        <begin position="1"/>
        <end position="22"/>
    </location>
</feature>
<dbReference type="Gene3D" id="3.40.50.10610">
    <property type="entry name" value="ABC-type transport auxiliary lipoprotein component"/>
    <property type="match status" value="1"/>
</dbReference>
<proteinExistence type="predicted"/>
<sequence>MTRFSAAFLLAAAMGLSSCATSAPKDTFGLTATPSAAGPTRKGRQVLIANPVATQMLDSQNVVVHVSGQEYQFLGDSQWSDRLPKLVQLKLAQAFQNSGKVGGAGLPGEGLAIDEQIQTTINTFEISVSEGVAVVDITARLLNDRNGQVRASKNFRATVPVSGSGNKAYIAAMNSAFGQVSAALVAWALATM</sequence>
<keyword evidence="1" id="KW-0732">Signal</keyword>
<evidence type="ECO:0000313" key="3">
    <source>
        <dbReference type="EMBL" id="MET3612891.1"/>
    </source>
</evidence>